<feature type="chain" id="PRO_5040726868" evidence="2">
    <location>
        <begin position="22"/>
        <end position="384"/>
    </location>
</feature>
<proteinExistence type="predicted"/>
<keyword evidence="2" id="KW-0732">Signal</keyword>
<evidence type="ECO:0000256" key="2">
    <source>
        <dbReference type="SAM" id="SignalP"/>
    </source>
</evidence>
<dbReference type="EMBL" id="JAGTJJ010000037">
    <property type="protein sequence ID" value="MDC3986320.1"/>
    <property type="molecule type" value="Genomic_DNA"/>
</dbReference>
<protein>
    <submittedName>
        <fullName evidence="3">Choice-of-anchor L domain-containing protein</fullName>
    </submittedName>
</protein>
<evidence type="ECO:0000313" key="3">
    <source>
        <dbReference type="EMBL" id="MDC3986320.1"/>
    </source>
</evidence>
<gene>
    <name evidence="3" type="ORF">KEG57_37925</name>
</gene>
<sequence>MHNRLALSTLSLSLASLLALAACGGTVSAGGGDDGDGGTGAAPDPDTSSSSSGTPGTGGSGATGGTGDTGGTGGTGGTGETGGSGPGTGGSGGVPVDDFGPPKCDDNLTLDDADPYNAAKAIEICKTADGPNSWGLIEAKWTLPDGSAIPAGYEANYALGHGIYDSFGPNVPPRKGDRILGLSNGAARRPNDPGYTGPSGGFAKGYTHAAPDGFPKPSPACPGVISGQPYDGVALEVTLRAPNSALGFAFDINYYTAEFPTWTCTTFNDAFVALLSPTPVGQSDGNISFDSLGNIISVNNVFLDVCNQPTCALGAAQLAGTGYENNGATGWLTTTAPINGGDVFTLRFTTYDNGDAILDSATLVDHFRWTTQPNSVVGTFRPME</sequence>
<feature type="compositionally biased region" description="Gly residues" evidence="1">
    <location>
        <begin position="31"/>
        <end position="40"/>
    </location>
</feature>
<accession>A0A9X3XBP5</accession>
<feature type="region of interest" description="Disordered" evidence="1">
    <location>
        <begin position="175"/>
        <end position="208"/>
    </location>
</feature>
<evidence type="ECO:0000256" key="1">
    <source>
        <dbReference type="SAM" id="MobiDB-lite"/>
    </source>
</evidence>
<feature type="compositionally biased region" description="Low complexity" evidence="1">
    <location>
        <begin position="41"/>
        <end position="54"/>
    </location>
</feature>
<dbReference type="AlphaFoldDB" id="A0A9X3XBP5"/>
<comment type="caution">
    <text evidence="3">The sequence shown here is derived from an EMBL/GenBank/DDBJ whole genome shotgun (WGS) entry which is preliminary data.</text>
</comment>
<dbReference type="RefSeq" id="WP_272425498.1">
    <property type="nucleotide sequence ID" value="NZ_JAGTJJ010000037.1"/>
</dbReference>
<feature type="region of interest" description="Disordered" evidence="1">
    <location>
        <begin position="31"/>
        <end position="110"/>
    </location>
</feature>
<name>A0A9X3XBP5_9BACT</name>
<evidence type="ECO:0000313" key="4">
    <source>
        <dbReference type="Proteomes" id="UP001151081"/>
    </source>
</evidence>
<dbReference type="NCBIfam" id="NF038133">
    <property type="entry name" value="choice_anch_L"/>
    <property type="match status" value="1"/>
</dbReference>
<dbReference type="PROSITE" id="PS51257">
    <property type="entry name" value="PROKAR_LIPOPROTEIN"/>
    <property type="match status" value="1"/>
</dbReference>
<dbReference type="Proteomes" id="UP001151081">
    <property type="component" value="Unassembled WGS sequence"/>
</dbReference>
<feature type="signal peptide" evidence="2">
    <location>
        <begin position="1"/>
        <end position="21"/>
    </location>
</feature>
<feature type="compositionally biased region" description="Gly residues" evidence="1">
    <location>
        <begin position="55"/>
        <end position="93"/>
    </location>
</feature>
<keyword evidence="4" id="KW-1185">Reference proteome</keyword>
<dbReference type="InterPro" id="IPR049804">
    <property type="entry name" value="Choice_anch_L"/>
</dbReference>
<reference evidence="3 4" key="1">
    <citation type="submission" date="2021-04" db="EMBL/GenBank/DDBJ databases">
        <title>Genome analysis of Polyangium sp.</title>
        <authorList>
            <person name="Li Y."/>
            <person name="Wang J."/>
        </authorList>
    </citation>
    <scope>NUCLEOTIDE SEQUENCE [LARGE SCALE GENOMIC DNA]</scope>
    <source>
        <strain evidence="3 4">SDU14</strain>
    </source>
</reference>
<organism evidence="3 4">
    <name type="scientific">Polyangium jinanense</name>
    <dbReference type="NCBI Taxonomy" id="2829994"/>
    <lineage>
        <taxon>Bacteria</taxon>
        <taxon>Pseudomonadati</taxon>
        <taxon>Myxococcota</taxon>
        <taxon>Polyangia</taxon>
        <taxon>Polyangiales</taxon>
        <taxon>Polyangiaceae</taxon>
        <taxon>Polyangium</taxon>
    </lineage>
</organism>